<dbReference type="InterPro" id="IPR003959">
    <property type="entry name" value="ATPase_AAA_core"/>
</dbReference>
<dbReference type="Gene3D" id="3.40.50.300">
    <property type="entry name" value="P-loop containing nucleotide triphosphate hydrolases"/>
    <property type="match status" value="2"/>
</dbReference>
<dbReference type="Proteomes" id="UP000178908">
    <property type="component" value="Unassembled WGS sequence"/>
</dbReference>
<accession>A0A1F8FBJ8</accession>
<evidence type="ECO:0000259" key="6">
    <source>
        <dbReference type="SMART" id="SM01086"/>
    </source>
</evidence>
<feature type="domain" description="AAA+ ATPase" evidence="5">
    <location>
        <begin position="319"/>
        <end position="457"/>
    </location>
</feature>
<keyword evidence="2" id="KW-0067">ATP-binding</keyword>
<dbReference type="CDD" id="cd19499">
    <property type="entry name" value="RecA-like_ClpB_Hsp104-like"/>
    <property type="match status" value="1"/>
</dbReference>
<feature type="domain" description="Clp ATPase C-terminal" evidence="6">
    <location>
        <begin position="763"/>
        <end position="848"/>
    </location>
</feature>
<dbReference type="PANTHER" id="PTHR11638">
    <property type="entry name" value="ATP-DEPENDENT CLP PROTEASE"/>
    <property type="match status" value="1"/>
</dbReference>
<dbReference type="InterPro" id="IPR025662">
    <property type="entry name" value="Sigma_54_int_dom_ATP-bd_1"/>
</dbReference>
<dbReference type="GO" id="GO:0005524">
    <property type="term" value="F:ATP binding"/>
    <property type="evidence" value="ECO:0007669"/>
    <property type="project" value="UniProtKB-KW"/>
</dbReference>
<evidence type="ECO:0008006" key="9">
    <source>
        <dbReference type="Google" id="ProtNLM"/>
    </source>
</evidence>
<sequence>MIFNLKKSDIYKAVMFYRYFPAGLLKFYRILFFVLGFIPLIFWMAKVFIVLSLKLGVSFDLIVPDILLWSYIFLPIAFSVLFFEIFGKYYLKHPRIKSTDNIAELMEFEAAKMLDRAFELSRALGEKELSVKALLASMIEDNVMEKLFIRIMPGFKLLKKQLRETLDMPKQFSSKFSLFLRQEISAEVMAVLEDALVLRDEHGGMRISVLDIMTSLFDHSDEFKQFIISQGLDKNDLNELAKWYEHIWEFWRELKKFWSLNNLLRQAPIGRDWVYGYSPHLVAFAINLTDRISTAFPELRLISRKDEINRIEQILSRGGENNVLLVGEEGVGKDRVITDFAELIVRGQALPQLNFKKVFELNLSLVTGASKDITDVQNILLSIFNEAARSGNVVLVIKDFHNFIGEIGGMGRLDISEIVLPYLRSSNIQIVATTDPTSFHRFIENRSDLMTSFERINITEPNLMQTLEIIEEAVPVMESHSGVLISYGAIKGVVEGADKFIRTAPFPEKAFDLMSEVVSFVVAQKKHIVEIDDVNEVIHRKTGIPLGPIAGEERERLVKLEELMHEELIGQDRAVEVVASTMRRLRTGLSKRGKPAGVFLFVGPTGVGKTLTAKILAKTYFGSVDKMLRFDMSEYQNPDSLDRFLGSTATNEPGQFVNKVRDNPFSLILLDELEKANKNVINIFLQVFDEGHLTDAFGRNISFEQNIIIATSNAGAEAIRELVKQGLDPSLEKEKVVDVMIQGQYFSPEFLNRFDEIVIFHPLSRDQVSKISDILLKVLASRLKDQGYIFKPTQEISEHVADVGFDPQFGARPMERVVRDKIESAIAKKILDGSIKKGKEFSLSAEDLK</sequence>
<dbReference type="SMART" id="SM00382">
    <property type="entry name" value="AAA"/>
    <property type="match status" value="2"/>
</dbReference>
<dbReference type="InterPro" id="IPR001270">
    <property type="entry name" value="ClpA/B"/>
</dbReference>
<dbReference type="InterPro" id="IPR050130">
    <property type="entry name" value="ClpA_ClpB"/>
</dbReference>
<dbReference type="Pfam" id="PF17871">
    <property type="entry name" value="AAA_lid_9"/>
    <property type="match status" value="1"/>
</dbReference>
<protein>
    <recommendedName>
        <fullName evidence="9">AAA+ ATPase domain-containing protein</fullName>
    </recommendedName>
</protein>
<dbReference type="InterPro" id="IPR041546">
    <property type="entry name" value="ClpA/ClpB_AAA_lid"/>
</dbReference>
<dbReference type="GO" id="GO:0005737">
    <property type="term" value="C:cytoplasm"/>
    <property type="evidence" value="ECO:0007669"/>
    <property type="project" value="TreeGrafter"/>
</dbReference>
<dbReference type="InterPro" id="IPR027417">
    <property type="entry name" value="P-loop_NTPase"/>
</dbReference>
<reference evidence="7 8" key="1">
    <citation type="journal article" date="2016" name="Nat. Commun.">
        <title>Thousands of microbial genomes shed light on interconnected biogeochemical processes in an aquifer system.</title>
        <authorList>
            <person name="Anantharaman K."/>
            <person name="Brown C.T."/>
            <person name="Hug L.A."/>
            <person name="Sharon I."/>
            <person name="Castelle C.J."/>
            <person name="Probst A.J."/>
            <person name="Thomas B.C."/>
            <person name="Singh A."/>
            <person name="Wilkins M.J."/>
            <person name="Karaoz U."/>
            <person name="Brodie E.L."/>
            <person name="Williams K.H."/>
            <person name="Hubbard S.S."/>
            <person name="Banfield J.F."/>
        </authorList>
    </citation>
    <scope>NUCLEOTIDE SEQUENCE [LARGE SCALE GENOMIC DNA]</scope>
</reference>
<dbReference type="Pfam" id="PF07724">
    <property type="entry name" value="AAA_2"/>
    <property type="match status" value="1"/>
</dbReference>
<dbReference type="CDD" id="cd00009">
    <property type="entry name" value="AAA"/>
    <property type="match status" value="1"/>
</dbReference>
<keyword evidence="4" id="KW-0472">Membrane</keyword>
<dbReference type="SMART" id="SM01086">
    <property type="entry name" value="ClpB_D2-small"/>
    <property type="match status" value="1"/>
</dbReference>
<dbReference type="Gene3D" id="1.10.8.60">
    <property type="match status" value="2"/>
</dbReference>
<evidence type="ECO:0000256" key="4">
    <source>
        <dbReference type="SAM" id="Phobius"/>
    </source>
</evidence>
<keyword evidence="4" id="KW-0812">Transmembrane</keyword>
<dbReference type="InterPro" id="IPR019489">
    <property type="entry name" value="Clp_ATPase_C"/>
</dbReference>
<dbReference type="SUPFAM" id="SSF52540">
    <property type="entry name" value="P-loop containing nucleoside triphosphate hydrolases"/>
    <property type="match status" value="2"/>
</dbReference>
<dbReference type="AlphaFoldDB" id="A0A1F8FBJ8"/>
<feature type="domain" description="AAA+ ATPase" evidence="5">
    <location>
        <begin position="595"/>
        <end position="730"/>
    </location>
</feature>
<feature type="transmembrane region" description="Helical" evidence="4">
    <location>
        <begin position="66"/>
        <end position="87"/>
    </location>
</feature>
<evidence type="ECO:0000256" key="3">
    <source>
        <dbReference type="ARBA" id="ARBA00023186"/>
    </source>
</evidence>
<keyword evidence="4" id="KW-1133">Transmembrane helix</keyword>
<gene>
    <name evidence="7" type="ORF">A3C61_03515</name>
</gene>
<organism evidence="7 8">
    <name type="scientific">Candidatus Yanofskybacteria bacterium RIFCSPHIGHO2_02_FULL_39_10</name>
    <dbReference type="NCBI Taxonomy" id="1802674"/>
    <lineage>
        <taxon>Bacteria</taxon>
        <taxon>Candidatus Yanofskyibacteriota</taxon>
    </lineage>
</organism>
<feature type="transmembrane region" description="Helical" evidence="4">
    <location>
        <begin position="27"/>
        <end position="51"/>
    </location>
</feature>
<dbReference type="Gene3D" id="1.10.1780.10">
    <property type="entry name" value="Clp, N-terminal domain"/>
    <property type="match status" value="1"/>
</dbReference>
<dbReference type="SUPFAM" id="SSF81923">
    <property type="entry name" value="Double Clp-N motif"/>
    <property type="match status" value="1"/>
</dbReference>
<dbReference type="PANTHER" id="PTHR11638:SF175">
    <property type="entry name" value="ATP-DEPENDENT CLP PROTEASE, ATP-BINDING SUBUNIT CLPC"/>
    <property type="match status" value="1"/>
</dbReference>
<keyword evidence="3" id="KW-0143">Chaperone</keyword>
<dbReference type="EMBL" id="MGJO01000008">
    <property type="protein sequence ID" value="OGN09940.1"/>
    <property type="molecule type" value="Genomic_DNA"/>
</dbReference>
<dbReference type="Pfam" id="PF10431">
    <property type="entry name" value="ClpB_D2-small"/>
    <property type="match status" value="1"/>
</dbReference>
<dbReference type="PRINTS" id="PR00300">
    <property type="entry name" value="CLPPROTEASEA"/>
</dbReference>
<proteinExistence type="predicted"/>
<dbReference type="PROSITE" id="PS00675">
    <property type="entry name" value="SIGMA54_INTERACT_1"/>
    <property type="match status" value="1"/>
</dbReference>
<evidence type="ECO:0000313" key="8">
    <source>
        <dbReference type="Proteomes" id="UP000178908"/>
    </source>
</evidence>
<dbReference type="GO" id="GO:0034605">
    <property type="term" value="P:cellular response to heat"/>
    <property type="evidence" value="ECO:0007669"/>
    <property type="project" value="TreeGrafter"/>
</dbReference>
<dbReference type="InterPro" id="IPR036628">
    <property type="entry name" value="Clp_N_dom_sf"/>
</dbReference>
<dbReference type="GO" id="GO:0016887">
    <property type="term" value="F:ATP hydrolysis activity"/>
    <property type="evidence" value="ECO:0007669"/>
    <property type="project" value="InterPro"/>
</dbReference>
<evidence type="ECO:0000256" key="1">
    <source>
        <dbReference type="ARBA" id="ARBA00022741"/>
    </source>
</evidence>
<evidence type="ECO:0000256" key="2">
    <source>
        <dbReference type="ARBA" id="ARBA00022840"/>
    </source>
</evidence>
<evidence type="ECO:0000313" key="7">
    <source>
        <dbReference type="EMBL" id="OGN09940.1"/>
    </source>
</evidence>
<dbReference type="InterPro" id="IPR003593">
    <property type="entry name" value="AAA+_ATPase"/>
</dbReference>
<keyword evidence="1" id="KW-0547">Nucleotide-binding</keyword>
<evidence type="ECO:0000259" key="5">
    <source>
        <dbReference type="SMART" id="SM00382"/>
    </source>
</evidence>
<name>A0A1F8FBJ8_9BACT</name>
<comment type="caution">
    <text evidence="7">The sequence shown here is derived from an EMBL/GenBank/DDBJ whole genome shotgun (WGS) entry which is preliminary data.</text>
</comment>